<feature type="transmembrane region" description="Helical" evidence="1">
    <location>
        <begin position="6"/>
        <end position="25"/>
    </location>
</feature>
<sequence length="157" mass="18619">MMTVFISFAIFCWISLIFFLIKLAFQQKKKTLLLRSFLKMARNQNPEKWAMKENTEDSGFYKIDGLAREYSTETAGFFLKIGKCSRYSYRMFISTKTEKEAIGAIFTIFNDNKKIAKIYKRIDRERRRMEKIIEKWQRLGAKVKKNDVLENDVLVPA</sequence>
<protein>
    <submittedName>
        <fullName evidence="2">Uncharacterized protein</fullName>
    </submittedName>
</protein>
<dbReference type="EMBL" id="MHLW01000029">
    <property type="protein sequence ID" value="OGZ17656.1"/>
    <property type="molecule type" value="Genomic_DNA"/>
</dbReference>
<evidence type="ECO:0000256" key="1">
    <source>
        <dbReference type="SAM" id="Phobius"/>
    </source>
</evidence>
<keyword evidence="1" id="KW-0472">Membrane</keyword>
<organism evidence="2 3">
    <name type="scientific">Candidatus Nealsonbacteria bacterium RBG_13_37_56</name>
    <dbReference type="NCBI Taxonomy" id="1801661"/>
    <lineage>
        <taxon>Bacteria</taxon>
        <taxon>Candidatus Nealsoniibacteriota</taxon>
    </lineage>
</organism>
<keyword evidence="1" id="KW-0812">Transmembrane</keyword>
<proteinExistence type="predicted"/>
<reference evidence="2 3" key="1">
    <citation type="journal article" date="2016" name="Nat. Commun.">
        <title>Thousands of microbial genomes shed light on interconnected biogeochemical processes in an aquifer system.</title>
        <authorList>
            <person name="Anantharaman K."/>
            <person name="Brown C.T."/>
            <person name="Hug L.A."/>
            <person name="Sharon I."/>
            <person name="Castelle C.J."/>
            <person name="Probst A.J."/>
            <person name="Thomas B.C."/>
            <person name="Singh A."/>
            <person name="Wilkins M.J."/>
            <person name="Karaoz U."/>
            <person name="Brodie E.L."/>
            <person name="Williams K.H."/>
            <person name="Hubbard S.S."/>
            <person name="Banfield J.F."/>
        </authorList>
    </citation>
    <scope>NUCLEOTIDE SEQUENCE [LARGE SCALE GENOMIC DNA]</scope>
</reference>
<gene>
    <name evidence="2" type="ORF">A2V72_02615</name>
</gene>
<dbReference type="Proteomes" id="UP000178893">
    <property type="component" value="Unassembled WGS sequence"/>
</dbReference>
<dbReference type="AlphaFoldDB" id="A0A1G2DVU1"/>
<accession>A0A1G2DVU1</accession>
<comment type="caution">
    <text evidence="2">The sequence shown here is derived from an EMBL/GenBank/DDBJ whole genome shotgun (WGS) entry which is preliminary data.</text>
</comment>
<evidence type="ECO:0000313" key="2">
    <source>
        <dbReference type="EMBL" id="OGZ17656.1"/>
    </source>
</evidence>
<name>A0A1G2DVU1_9BACT</name>
<evidence type="ECO:0000313" key="3">
    <source>
        <dbReference type="Proteomes" id="UP000178893"/>
    </source>
</evidence>
<keyword evidence="1" id="KW-1133">Transmembrane helix</keyword>